<evidence type="ECO:0000256" key="4">
    <source>
        <dbReference type="ARBA" id="ARBA00022679"/>
    </source>
</evidence>
<evidence type="ECO:0000256" key="6">
    <source>
        <dbReference type="ARBA" id="ARBA00037281"/>
    </source>
</evidence>
<evidence type="ECO:0000256" key="3">
    <source>
        <dbReference type="ARBA" id="ARBA00022676"/>
    </source>
</evidence>
<dbReference type="RefSeq" id="WP_123093526.1">
    <property type="nucleotide sequence ID" value="NZ_BAAAKD010000058.1"/>
</dbReference>
<comment type="similarity">
    <text evidence="8">Belongs to the glycosyltransferase 2 family. CrtQ subfamily.</text>
</comment>
<evidence type="ECO:0000256" key="2">
    <source>
        <dbReference type="ARBA" id="ARBA00022475"/>
    </source>
</evidence>
<evidence type="ECO:0000256" key="1">
    <source>
        <dbReference type="ARBA" id="ARBA00004236"/>
    </source>
</evidence>
<comment type="function">
    <text evidence="6">Catalyzes the glycosylation of 4,4'-diaponeurosporenoate, i.e. the esterification of glucose at the C1'' position with the carboxyl group of 4,4'-diaponeurosporenic acid, to form glycosyl-4,4'-diaponeurosporenoate. This is a step in the biosynthesis of staphyloxanthin, an orange pigment present in most staphylococci strains.</text>
</comment>
<reference evidence="11 12" key="1">
    <citation type="submission" date="2019-09" db="EMBL/GenBank/DDBJ databases">
        <title>Complete Genome Sequence of Janibacter melonis M714 with both human health impact and industrial applications.</title>
        <authorList>
            <person name="Jin M."/>
            <person name="Zhao Q.R."/>
        </authorList>
    </citation>
    <scope>NUCLEOTIDE SEQUENCE [LARGE SCALE GENOMIC DNA]</scope>
    <source>
        <strain evidence="11 12">M714</strain>
    </source>
</reference>
<dbReference type="AlphaFoldDB" id="A0A5P8FN74"/>
<evidence type="ECO:0000313" key="11">
    <source>
        <dbReference type="EMBL" id="QFQ31079.2"/>
    </source>
</evidence>
<evidence type="ECO:0000256" key="8">
    <source>
        <dbReference type="ARBA" id="ARBA00038120"/>
    </source>
</evidence>
<dbReference type="GO" id="GO:0016757">
    <property type="term" value="F:glycosyltransferase activity"/>
    <property type="evidence" value="ECO:0007669"/>
    <property type="project" value="UniProtKB-KW"/>
</dbReference>
<gene>
    <name evidence="11" type="ORF">EEW87_013325</name>
</gene>
<keyword evidence="5" id="KW-0472">Membrane</keyword>
<evidence type="ECO:0000256" key="9">
    <source>
        <dbReference type="ARBA" id="ARBA00040345"/>
    </source>
</evidence>
<keyword evidence="4 11" id="KW-0808">Transferase</keyword>
<dbReference type="Proteomes" id="UP000271708">
    <property type="component" value="Chromosome"/>
</dbReference>
<sequence>MSDRVARVAVVVPARDEQLLVGSCLAALLTSRDHLRRSRPDVVVDLLVVLDRCTDATAPVVAAAGVSAVVSDHGQVGAARAAGARGVLARSRAAGVPDDALWLASTDADTVVPVDWLAVQVELAEGGLDAVVGTVEPGDVEDPRALLAWHCRHELGEGHPYVHGANLGVRASTYLAVGGYPPLPLHEDAVLVDAVRATTDRWVATDRTRVCSSGRRAGRCDGGFATYIDEITREAV</sequence>
<accession>A0A5P8FN74</accession>
<dbReference type="InterPro" id="IPR001173">
    <property type="entry name" value="Glyco_trans_2-like"/>
</dbReference>
<dbReference type="Gene3D" id="3.90.550.10">
    <property type="entry name" value="Spore Coat Polysaccharide Biosynthesis Protein SpsA, Chain A"/>
    <property type="match status" value="1"/>
</dbReference>
<keyword evidence="2" id="KW-1003">Cell membrane</keyword>
<dbReference type="EMBL" id="CP044548">
    <property type="protein sequence ID" value="QFQ31079.2"/>
    <property type="molecule type" value="Genomic_DNA"/>
</dbReference>
<evidence type="ECO:0000313" key="12">
    <source>
        <dbReference type="Proteomes" id="UP000271708"/>
    </source>
</evidence>
<dbReference type="GO" id="GO:0005886">
    <property type="term" value="C:plasma membrane"/>
    <property type="evidence" value="ECO:0007669"/>
    <property type="project" value="UniProtKB-SubCell"/>
</dbReference>
<comment type="subcellular location">
    <subcellularLocation>
        <location evidence="1">Cell membrane</location>
    </subcellularLocation>
</comment>
<dbReference type="GeneID" id="59162161"/>
<protein>
    <recommendedName>
        <fullName evidence="9">4,4'-diaponeurosporenoate glycosyltransferase</fullName>
    </recommendedName>
</protein>
<evidence type="ECO:0000259" key="10">
    <source>
        <dbReference type="Pfam" id="PF00535"/>
    </source>
</evidence>
<dbReference type="Pfam" id="PF00535">
    <property type="entry name" value="Glycos_transf_2"/>
    <property type="match status" value="1"/>
</dbReference>
<proteinExistence type="inferred from homology"/>
<feature type="domain" description="Glycosyltransferase 2-like" evidence="10">
    <location>
        <begin position="10"/>
        <end position="145"/>
    </location>
</feature>
<dbReference type="SUPFAM" id="SSF53448">
    <property type="entry name" value="Nucleotide-diphospho-sugar transferases"/>
    <property type="match status" value="1"/>
</dbReference>
<comment type="pathway">
    <text evidence="7">Carotenoid biosynthesis; staphyloxanthin biosynthesis; staphyloxanthin from farnesyl diphosphate: step 4/5.</text>
</comment>
<dbReference type="PANTHER" id="PTHR43646">
    <property type="entry name" value="GLYCOSYLTRANSFERASE"/>
    <property type="match status" value="1"/>
</dbReference>
<dbReference type="InterPro" id="IPR029044">
    <property type="entry name" value="Nucleotide-diphossugar_trans"/>
</dbReference>
<dbReference type="KEGG" id="jme:EEW87_013325"/>
<evidence type="ECO:0000256" key="7">
    <source>
        <dbReference type="ARBA" id="ARBA00037904"/>
    </source>
</evidence>
<evidence type="ECO:0000256" key="5">
    <source>
        <dbReference type="ARBA" id="ARBA00023136"/>
    </source>
</evidence>
<organism evidence="11 12">
    <name type="scientific">Janibacter melonis</name>
    <dbReference type="NCBI Taxonomy" id="262209"/>
    <lineage>
        <taxon>Bacteria</taxon>
        <taxon>Bacillati</taxon>
        <taxon>Actinomycetota</taxon>
        <taxon>Actinomycetes</taxon>
        <taxon>Micrococcales</taxon>
        <taxon>Intrasporangiaceae</taxon>
        <taxon>Janibacter</taxon>
    </lineage>
</organism>
<name>A0A5P8FN74_9MICO</name>
<keyword evidence="3" id="KW-0328">Glycosyltransferase</keyword>
<dbReference type="PANTHER" id="PTHR43646:SF2">
    <property type="entry name" value="GLYCOSYLTRANSFERASE 2-LIKE DOMAIN-CONTAINING PROTEIN"/>
    <property type="match status" value="1"/>
</dbReference>